<dbReference type="CDD" id="cd00077">
    <property type="entry name" value="HDc"/>
    <property type="match status" value="1"/>
</dbReference>
<name>A0AAU7F7J4_9NEIS</name>
<dbReference type="InterPro" id="IPR017670">
    <property type="entry name" value="Phosphonate_degrad-assoc"/>
</dbReference>
<dbReference type="SUPFAM" id="SSF109604">
    <property type="entry name" value="HD-domain/PDEase-like"/>
    <property type="match status" value="1"/>
</dbReference>
<dbReference type="InterPro" id="IPR003607">
    <property type="entry name" value="HD/PDEase_dom"/>
</dbReference>
<sequence>MFPTIQTLPELERWYANAGTQLYGGEAISQLEHALQSAHFAQLAGASPSLITAALLHDLGHLLANQQDHDVEQGIDDHHEALAVTALKPLFGPAVLMPIALHVEAKRYLCAIEADYLASLSSASLQSLQVQGGVMNQAEVAKFAARPYAADAVQLRRFDDQAKVVDLPTSSLTDYLSIAAAVSLTAQSPL</sequence>
<dbReference type="PANTHER" id="PTHR40202">
    <property type="match status" value="1"/>
</dbReference>
<dbReference type="PANTHER" id="PTHR40202:SF1">
    <property type="entry name" value="HD DOMAIN-CONTAINING PROTEIN"/>
    <property type="match status" value="1"/>
</dbReference>
<reference evidence="2" key="1">
    <citation type="submission" date="2024-05" db="EMBL/GenBank/DDBJ databases">
        <authorList>
            <person name="Yang L."/>
            <person name="Pan L."/>
        </authorList>
    </citation>
    <scope>NUCLEOTIDE SEQUENCE</scope>
    <source>
        <strain evidence="2">FCG-7</strain>
    </source>
</reference>
<dbReference type="InterPro" id="IPR006674">
    <property type="entry name" value="HD_domain"/>
</dbReference>
<dbReference type="RefSeq" id="WP_348944266.1">
    <property type="nucleotide sequence ID" value="NZ_CP157355.1"/>
</dbReference>
<dbReference type="EMBL" id="CP157355">
    <property type="protein sequence ID" value="XBL99883.1"/>
    <property type="molecule type" value="Genomic_DNA"/>
</dbReference>
<dbReference type="AlphaFoldDB" id="A0AAU7F7J4"/>
<evidence type="ECO:0000259" key="1">
    <source>
        <dbReference type="Pfam" id="PF01966"/>
    </source>
</evidence>
<organism evidence="2">
    <name type="scientific">Chitinibacter mangrovi</name>
    <dbReference type="NCBI Taxonomy" id="3153927"/>
    <lineage>
        <taxon>Bacteria</taxon>
        <taxon>Pseudomonadati</taxon>
        <taxon>Pseudomonadota</taxon>
        <taxon>Betaproteobacteria</taxon>
        <taxon>Neisseriales</taxon>
        <taxon>Chitinibacteraceae</taxon>
        <taxon>Chitinibacter</taxon>
    </lineage>
</organism>
<accession>A0AAU7F7J4</accession>
<dbReference type="NCBIfam" id="TIGR03276">
    <property type="entry name" value="Phn-HD"/>
    <property type="match status" value="1"/>
</dbReference>
<feature type="domain" description="HD" evidence="1">
    <location>
        <begin position="31"/>
        <end position="100"/>
    </location>
</feature>
<protein>
    <submittedName>
        <fullName evidence="2">Phosphonate degradation HD-domain oxygenase</fullName>
    </submittedName>
</protein>
<evidence type="ECO:0000313" key="2">
    <source>
        <dbReference type="EMBL" id="XBL99883.1"/>
    </source>
</evidence>
<dbReference type="InterPro" id="IPR052567">
    <property type="entry name" value="OP_Dioxygenase"/>
</dbReference>
<dbReference type="KEGG" id="cmav:ABHF33_12525"/>
<dbReference type="Pfam" id="PF01966">
    <property type="entry name" value="HD"/>
    <property type="match status" value="1"/>
</dbReference>
<proteinExistence type="predicted"/>
<dbReference type="Gene3D" id="1.10.3210.10">
    <property type="entry name" value="Hypothetical protein af1432"/>
    <property type="match status" value="1"/>
</dbReference>
<gene>
    <name evidence="2" type="ORF">ABHF33_12525</name>
</gene>